<keyword evidence="3" id="KW-1185">Reference proteome</keyword>
<protein>
    <recommendedName>
        <fullName evidence="4">No apical meristem-associated C-terminal domain-containing protein</fullName>
    </recommendedName>
</protein>
<feature type="region of interest" description="Disordered" evidence="1">
    <location>
        <begin position="82"/>
        <end position="121"/>
    </location>
</feature>
<evidence type="ECO:0008006" key="4">
    <source>
        <dbReference type="Google" id="ProtNLM"/>
    </source>
</evidence>
<dbReference type="Proteomes" id="UP001151760">
    <property type="component" value="Unassembled WGS sequence"/>
</dbReference>
<evidence type="ECO:0000313" key="2">
    <source>
        <dbReference type="EMBL" id="GJT91524.1"/>
    </source>
</evidence>
<name>A0ABQ5HUS1_9ASTR</name>
<feature type="compositionally biased region" description="Low complexity" evidence="1">
    <location>
        <begin position="108"/>
        <end position="119"/>
    </location>
</feature>
<organism evidence="2 3">
    <name type="scientific">Tanacetum coccineum</name>
    <dbReference type="NCBI Taxonomy" id="301880"/>
    <lineage>
        <taxon>Eukaryota</taxon>
        <taxon>Viridiplantae</taxon>
        <taxon>Streptophyta</taxon>
        <taxon>Embryophyta</taxon>
        <taxon>Tracheophyta</taxon>
        <taxon>Spermatophyta</taxon>
        <taxon>Magnoliopsida</taxon>
        <taxon>eudicotyledons</taxon>
        <taxon>Gunneridae</taxon>
        <taxon>Pentapetalae</taxon>
        <taxon>asterids</taxon>
        <taxon>campanulids</taxon>
        <taxon>Asterales</taxon>
        <taxon>Asteraceae</taxon>
        <taxon>Asteroideae</taxon>
        <taxon>Anthemideae</taxon>
        <taxon>Anthemidinae</taxon>
        <taxon>Tanacetum</taxon>
    </lineage>
</organism>
<gene>
    <name evidence="2" type="ORF">Tco_1080369</name>
</gene>
<comment type="caution">
    <text evidence="2">The sequence shown here is derived from an EMBL/GenBank/DDBJ whole genome shotgun (WGS) entry which is preliminary data.</text>
</comment>
<proteinExistence type="predicted"/>
<dbReference type="EMBL" id="BQNB010020026">
    <property type="protein sequence ID" value="GJT91524.1"/>
    <property type="molecule type" value="Genomic_DNA"/>
</dbReference>
<evidence type="ECO:0000256" key="1">
    <source>
        <dbReference type="SAM" id="MobiDB-lite"/>
    </source>
</evidence>
<reference evidence="2" key="2">
    <citation type="submission" date="2022-01" db="EMBL/GenBank/DDBJ databases">
        <authorList>
            <person name="Yamashiro T."/>
            <person name="Shiraishi A."/>
            <person name="Satake H."/>
            <person name="Nakayama K."/>
        </authorList>
    </citation>
    <scope>NUCLEOTIDE SEQUENCE</scope>
</reference>
<reference evidence="2" key="1">
    <citation type="journal article" date="2022" name="Int. J. Mol. Sci.">
        <title>Draft Genome of Tanacetum Coccineum: Genomic Comparison of Closely Related Tanacetum-Family Plants.</title>
        <authorList>
            <person name="Yamashiro T."/>
            <person name="Shiraishi A."/>
            <person name="Nakayama K."/>
            <person name="Satake H."/>
        </authorList>
    </citation>
    <scope>NUCLEOTIDE SEQUENCE</scope>
</reference>
<evidence type="ECO:0000313" key="3">
    <source>
        <dbReference type="Proteomes" id="UP001151760"/>
    </source>
</evidence>
<sequence length="196" mass="22579">MLTGKWTPMNASVQKFNQLVSEMLAHSGENDHDWITRVEILYKTHTGCDFKHKSAWIFLKGKNKWTNPESTNARRNHFRVTDEEPKHFGDDALPQSPGLQRLAKSQRSGSNSAASSGSNPMMYQEFMKEQYELKHKAKMQVIEQESEERRQLIHAQRIAEEMRVLQIDTRGMDPADAVIINVQKARIRAAYQPPTN</sequence>
<accession>A0ABQ5HUS1</accession>